<evidence type="ECO:0000313" key="1">
    <source>
        <dbReference type="EMBL" id="EDY19254.1"/>
    </source>
</evidence>
<dbReference type="Proteomes" id="UP000005824">
    <property type="component" value="Unassembled WGS sequence"/>
</dbReference>
<gene>
    <name evidence="1" type="ORF">CfE428DRAFT_3431</name>
</gene>
<comment type="caution">
    <text evidence="1">The sequence shown here is derived from an EMBL/GenBank/DDBJ whole genome shotgun (WGS) entry which is preliminary data.</text>
</comment>
<reference evidence="1 2" key="1">
    <citation type="journal article" date="2011" name="J. Bacteriol.">
        <title>Genome sequence of Chthoniobacter flavus Ellin428, an aerobic heterotrophic soil bacterium.</title>
        <authorList>
            <person name="Kant R."/>
            <person name="van Passel M.W."/>
            <person name="Palva A."/>
            <person name="Lucas S."/>
            <person name="Lapidus A."/>
            <person name="Glavina Del Rio T."/>
            <person name="Dalin E."/>
            <person name="Tice H."/>
            <person name="Bruce D."/>
            <person name="Goodwin L."/>
            <person name="Pitluck S."/>
            <person name="Larimer F.W."/>
            <person name="Land M.L."/>
            <person name="Hauser L."/>
            <person name="Sangwan P."/>
            <person name="de Vos W.M."/>
            <person name="Janssen P.H."/>
            <person name="Smidt H."/>
        </authorList>
    </citation>
    <scope>NUCLEOTIDE SEQUENCE [LARGE SCALE GENOMIC DNA]</scope>
    <source>
        <strain evidence="1 2">Ellin428</strain>
    </source>
</reference>
<sequence>MMGLLMLPLTTQAETWSQEAKRIRKEADVVAARSKSFEILPDCELTEKSVKAGATFKDKGERVIARHAQVRVELPVAKVKGAVIYKYRSRDVDYNGEPAWTGRWKQPWAMGFFNYTVTATYKGNVYVRHFRVSRDGVVSNDPA</sequence>
<proteinExistence type="predicted"/>
<dbReference type="AlphaFoldDB" id="B4D3E3"/>
<keyword evidence="2" id="KW-1185">Reference proteome</keyword>
<accession>B4D3E3</accession>
<dbReference type="STRING" id="497964.CfE428DRAFT_3431"/>
<dbReference type="InParanoid" id="B4D3E3"/>
<name>B4D3E3_9BACT</name>
<protein>
    <submittedName>
        <fullName evidence="1">Uncharacterized protein</fullName>
    </submittedName>
</protein>
<dbReference type="EMBL" id="ABVL01000009">
    <property type="protein sequence ID" value="EDY19254.1"/>
    <property type="molecule type" value="Genomic_DNA"/>
</dbReference>
<organism evidence="1 2">
    <name type="scientific">Chthoniobacter flavus Ellin428</name>
    <dbReference type="NCBI Taxonomy" id="497964"/>
    <lineage>
        <taxon>Bacteria</taxon>
        <taxon>Pseudomonadati</taxon>
        <taxon>Verrucomicrobiota</taxon>
        <taxon>Spartobacteria</taxon>
        <taxon>Chthoniobacterales</taxon>
        <taxon>Chthoniobacteraceae</taxon>
        <taxon>Chthoniobacter</taxon>
    </lineage>
</organism>
<evidence type="ECO:0000313" key="2">
    <source>
        <dbReference type="Proteomes" id="UP000005824"/>
    </source>
</evidence>